<dbReference type="InterPro" id="IPR001173">
    <property type="entry name" value="Glyco_trans_2-like"/>
</dbReference>
<dbReference type="EMBL" id="CP013909">
    <property type="protein sequence ID" value="ALW87115.1"/>
    <property type="molecule type" value="Genomic_DNA"/>
</dbReference>
<dbReference type="Pfam" id="PF00535">
    <property type="entry name" value="Glycos_transf_2"/>
    <property type="match status" value="1"/>
</dbReference>
<evidence type="ECO:0000313" key="2">
    <source>
        <dbReference type="EMBL" id="ALW87115.1"/>
    </source>
</evidence>
<organism evidence="2 3">
    <name type="scientific">Hymenobacter sedentarius</name>
    <dbReference type="NCBI Taxonomy" id="1411621"/>
    <lineage>
        <taxon>Bacteria</taxon>
        <taxon>Pseudomonadati</taxon>
        <taxon>Bacteroidota</taxon>
        <taxon>Cytophagia</taxon>
        <taxon>Cytophagales</taxon>
        <taxon>Hymenobacteraceae</taxon>
        <taxon>Hymenobacter</taxon>
    </lineage>
</organism>
<dbReference type="InterPro" id="IPR050834">
    <property type="entry name" value="Glycosyltransf_2"/>
</dbReference>
<sequence>MRGPLVSVIIPNYNHAPYLHQRIQSVLEQTYPHFEVILLDDCSTDDSAAVLDSYRGHEKVSHVVINEQNSGTTFKQWARGIALAQGEWVWIAESDDWCEPTLLQNLVDGIQPNTSLAFCQSVTVRDNEVLWTSQPKALACTRPGPGFVQENMLRNNVIFNSSMCIFRKANYYAIGSEFTSYRFCGDWLFWIALAQHGDVYESGRFLNYFRKHGADVSGPAYQNGLAYTEYVRLLDYLADKRIIKADQLEQLLLLKFQESIYDQRLRPESKGAVAHLFYGRLGQALLSPAAYRVLGKKKFLQILLQKTFACRVI</sequence>
<name>A0A0U4BKL1_9BACT</name>
<reference evidence="2 3" key="1">
    <citation type="submission" date="2015-12" db="EMBL/GenBank/DDBJ databases">
        <authorList>
            <person name="Shamseldin A."/>
            <person name="Moawad H."/>
            <person name="Abd El-Rahim W.M."/>
            <person name="Sadowsky M.J."/>
        </authorList>
    </citation>
    <scope>NUCLEOTIDE SEQUENCE [LARGE SCALE GENOMIC DNA]</scope>
    <source>
        <strain evidence="2 3">DG5B</strain>
    </source>
</reference>
<gene>
    <name evidence="2" type="ORF">AUC43_19765</name>
</gene>
<dbReference type="OrthoDB" id="9815829at2"/>
<dbReference type="KEGG" id="hyg:AUC43_19765"/>
<feature type="domain" description="Glycosyltransferase 2-like" evidence="1">
    <location>
        <begin position="7"/>
        <end position="168"/>
    </location>
</feature>
<dbReference type="PANTHER" id="PTHR43685">
    <property type="entry name" value="GLYCOSYLTRANSFERASE"/>
    <property type="match status" value="1"/>
</dbReference>
<proteinExistence type="predicted"/>
<dbReference type="Gene3D" id="3.90.550.10">
    <property type="entry name" value="Spore Coat Polysaccharide Biosynthesis Protein SpsA, Chain A"/>
    <property type="match status" value="1"/>
</dbReference>
<dbReference type="PANTHER" id="PTHR43685:SF11">
    <property type="entry name" value="GLYCOSYLTRANSFERASE TAGX-RELATED"/>
    <property type="match status" value="1"/>
</dbReference>
<evidence type="ECO:0000313" key="3">
    <source>
        <dbReference type="Proteomes" id="UP000059542"/>
    </source>
</evidence>
<dbReference type="SUPFAM" id="SSF53448">
    <property type="entry name" value="Nucleotide-diphospho-sugar transferases"/>
    <property type="match status" value="1"/>
</dbReference>
<protein>
    <recommendedName>
        <fullName evidence="1">Glycosyltransferase 2-like domain-containing protein</fullName>
    </recommendedName>
</protein>
<keyword evidence="3" id="KW-1185">Reference proteome</keyword>
<dbReference type="STRING" id="1411621.AUC43_19765"/>
<dbReference type="Proteomes" id="UP000059542">
    <property type="component" value="Chromosome"/>
</dbReference>
<dbReference type="InterPro" id="IPR029044">
    <property type="entry name" value="Nucleotide-diphossugar_trans"/>
</dbReference>
<evidence type="ECO:0000259" key="1">
    <source>
        <dbReference type="Pfam" id="PF00535"/>
    </source>
</evidence>
<dbReference type="AlphaFoldDB" id="A0A0U4BKL1"/>
<accession>A0A0U4BKL1</accession>